<dbReference type="Proteomes" id="UP001629462">
    <property type="component" value="Unassembled WGS sequence"/>
</dbReference>
<comment type="caution">
    <text evidence="2">The sequence shown here is derived from an EMBL/GenBank/DDBJ whole genome shotgun (WGS) entry which is preliminary data.</text>
</comment>
<evidence type="ECO:0000313" key="2">
    <source>
        <dbReference type="EMBL" id="MFM0522269.1"/>
    </source>
</evidence>
<keyword evidence="3" id="KW-1185">Reference proteome</keyword>
<proteinExistence type="predicted"/>
<dbReference type="RefSeq" id="WP_250484988.1">
    <property type="nucleotide sequence ID" value="NZ_JAQQDB010000048.1"/>
</dbReference>
<reference evidence="2 3" key="1">
    <citation type="journal article" date="2024" name="Chem. Sci.">
        <title>Discovery of megapolipeptins by genome mining of a Burkholderiales bacteria collection.</title>
        <authorList>
            <person name="Paulo B.S."/>
            <person name="Recchia M.J.J."/>
            <person name="Lee S."/>
            <person name="Fergusson C.H."/>
            <person name="Romanowski S.B."/>
            <person name="Hernandez A."/>
            <person name="Krull N."/>
            <person name="Liu D.Y."/>
            <person name="Cavanagh H."/>
            <person name="Bos A."/>
            <person name="Gray C.A."/>
            <person name="Murphy B.T."/>
            <person name="Linington R.G."/>
            <person name="Eustaquio A.S."/>
        </authorList>
    </citation>
    <scope>NUCLEOTIDE SEQUENCE [LARGE SCALE GENOMIC DNA]</scope>
    <source>
        <strain evidence="2 3">RL17-374-BIF-D</strain>
    </source>
</reference>
<dbReference type="EMBL" id="JAQQDB010000048">
    <property type="protein sequence ID" value="MFM0522269.1"/>
    <property type="molecule type" value="Genomic_DNA"/>
</dbReference>
<evidence type="ECO:0000256" key="1">
    <source>
        <dbReference type="SAM" id="MobiDB-lite"/>
    </source>
</evidence>
<protein>
    <submittedName>
        <fullName evidence="2">Uncharacterized protein</fullName>
    </submittedName>
</protein>
<organism evidence="2 3">
    <name type="scientific">Caballeronia jiangsuensis</name>
    <dbReference type="NCBI Taxonomy" id="1458357"/>
    <lineage>
        <taxon>Bacteria</taxon>
        <taxon>Pseudomonadati</taxon>
        <taxon>Pseudomonadota</taxon>
        <taxon>Betaproteobacteria</taxon>
        <taxon>Burkholderiales</taxon>
        <taxon>Burkholderiaceae</taxon>
        <taxon>Caballeronia</taxon>
    </lineage>
</organism>
<feature type="compositionally biased region" description="Basic residues" evidence="1">
    <location>
        <begin position="279"/>
        <end position="294"/>
    </location>
</feature>
<feature type="compositionally biased region" description="Acidic residues" evidence="1">
    <location>
        <begin position="252"/>
        <end position="261"/>
    </location>
</feature>
<feature type="region of interest" description="Disordered" evidence="1">
    <location>
        <begin position="248"/>
        <end position="300"/>
    </location>
</feature>
<accession>A0ABW9CWV1</accession>
<gene>
    <name evidence="2" type="ORF">PQR08_33140</name>
</gene>
<feature type="compositionally biased region" description="Low complexity" evidence="1">
    <location>
        <begin position="267"/>
        <end position="278"/>
    </location>
</feature>
<evidence type="ECO:0000313" key="3">
    <source>
        <dbReference type="Proteomes" id="UP001629462"/>
    </source>
</evidence>
<name>A0ABW9CWV1_9BURK</name>
<feature type="region of interest" description="Disordered" evidence="1">
    <location>
        <begin position="71"/>
        <end position="90"/>
    </location>
</feature>
<sequence length="300" mass="31990">MMAPDDLEVPGKALREQTLQLLENQGRTRLHKALRTNAAANGLAALSLIHFDQRLQSIEEDVRQMRDRIAPPYPQEQSTFRHAPDAPAPEAPMRRLDIGGAPPVKAPVSFAAIACATDLVRQLEPTIDELALKGSFDERYSEPVFAASLASIWLLCALPADMGAVEYSRHVEDVQRLRIALALIVDDAASIPIPEPLAFGDAITQEHLDALGTACMTLLARYAAARTGAQVAPEMSEADDAEAELGALDALEGADDTEPTPDEPARRMASARAAAPRPAAKKVAVKKTAAKKAAHGSSGS</sequence>